<evidence type="ECO:0000313" key="11">
    <source>
        <dbReference type="RefSeq" id="XP_005175136.1"/>
    </source>
</evidence>
<comment type="similarity">
    <text evidence="2">Belongs to the peptidase S1 family.</text>
</comment>
<evidence type="ECO:0000256" key="7">
    <source>
        <dbReference type="SAM" id="SignalP"/>
    </source>
</evidence>
<evidence type="ECO:0000256" key="4">
    <source>
        <dbReference type="ARBA" id="ARBA00022801"/>
    </source>
</evidence>
<protein>
    <submittedName>
        <fullName evidence="11 12">Trypsin eta-like</fullName>
    </submittedName>
</protein>
<keyword evidence="5" id="KW-0720">Serine protease</keyword>
<dbReference type="InterPro" id="IPR001254">
    <property type="entry name" value="Trypsin_dom"/>
</dbReference>
<feature type="domain" description="Peptidase S1" evidence="8">
    <location>
        <begin position="26"/>
        <end position="258"/>
    </location>
</feature>
<dbReference type="VEuPathDB" id="VectorBase:MDOMA2_008528"/>
<dbReference type="KEGG" id="mde:101894187"/>
<accession>A0A1I8NAF9</accession>
<evidence type="ECO:0000256" key="1">
    <source>
        <dbReference type="ARBA" id="ARBA00004239"/>
    </source>
</evidence>
<dbReference type="SMART" id="SM00020">
    <property type="entry name" value="Tryp_SPc"/>
    <property type="match status" value="1"/>
</dbReference>
<feature type="signal peptide" evidence="7">
    <location>
        <begin position="1"/>
        <end position="18"/>
    </location>
</feature>
<dbReference type="GeneID" id="101894187"/>
<dbReference type="InterPro" id="IPR050430">
    <property type="entry name" value="Peptidase_S1"/>
</dbReference>
<dbReference type="FunFam" id="2.40.10.10:FF:000036">
    <property type="entry name" value="Trypsin beta"/>
    <property type="match status" value="1"/>
</dbReference>
<keyword evidence="3" id="KW-0645">Protease</keyword>
<dbReference type="VEuPathDB" id="VectorBase:MDOA013227"/>
<comment type="subcellular location">
    <subcellularLocation>
        <location evidence="1">Secreted</location>
        <location evidence="1">Extracellular space</location>
    </subcellularLocation>
</comment>
<name>A0A1I8NAF9_MUSDO</name>
<reference evidence="11" key="2">
    <citation type="submission" date="2025-04" db="UniProtKB">
        <authorList>
            <consortium name="RefSeq"/>
        </authorList>
    </citation>
    <scope>IDENTIFICATION</scope>
    <source>
        <strain evidence="11 12">Aabys</strain>
        <tissue evidence="12">Whole body</tissue>
    </source>
</reference>
<dbReference type="InterPro" id="IPR001314">
    <property type="entry name" value="Peptidase_S1A"/>
</dbReference>
<evidence type="ECO:0000259" key="8">
    <source>
        <dbReference type="PROSITE" id="PS50240"/>
    </source>
</evidence>
<dbReference type="RefSeq" id="XP_058979504.1">
    <property type="nucleotide sequence ID" value="XM_059123521.1"/>
</dbReference>
<keyword evidence="7" id="KW-0732">Signal</keyword>
<dbReference type="STRING" id="7370.A0A1I8NAF9"/>
<dbReference type="EnsemblMetazoa" id="MDOA013227-RA">
    <property type="protein sequence ID" value="MDOA013227-PA"/>
    <property type="gene ID" value="MDOA013227"/>
</dbReference>
<dbReference type="CDD" id="cd00190">
    <property type="entry name" value="Tryp_SPc"/>
    <property type="match status" value="1"/>
</dbReference>
<evidence type="ECO:0000313" key="9">
    <source>
        <dbReference type="EnsemblMetazoa" id="MDOA013227-PA"/>
    </source>
</evidence>
<dbReference type="AlphaFoldDB" id="A0A1I8NAF9"/>
<proteinExistence type="inferred from homology"/>
<dbReference type="GO" id="GO:0006508">
    <property type="term" value="P:proteolysis"/>
    <property type="evidence" value="ECO:0007669"/>
    <property type="project" value="UniProtKB-KW"/>
</dbReference>
<evidence type="ECO:0000256" key="5">
    <source>
        <dbReference type="ARBA" id="ARBA00022825"/>
    </source>
</evidence>
<dbReference type="PROSITE" id="PS50240">
    <property type="entry name" value="TRYPSIN_DOM"/>
    <property type="match status" value="1"/>
</dbReference>
<dbReference type="Pfam" id="PF00089">
    <property type="entry name" value="Trypsin"/>
    <property type="match status" value="1"/>
</dbReference>
<reference evidence="9" key="1">
    <citation type="submission" date="2020-05" db="UniProtKB">
        <authorList>
            <consortium name="EnsemblMetazoa"/>
        </authorList>
    </citation>
    <scope>IDENTIFICATION</scope>
    <source>
        <strain evidence="9">Aabys</strain>
    </source>
</reference>
<dbReference type="Gene3D" id="2.40.10.10">
    <property type="entry name" value="Trypsin-like serine proteases"/>
    <property type="match status" value="1"/>
</dbReference>
<keyword evidence="4" id="KW-0378">Hydrolase</keyword>
<sequence length="260" mass="27643">MWKFALLLVFSLSAAVTATGGLESRIVGGVEESIAASPHLVSLRYKKNQSSPFEHRCSGTIYSESIVLTTATCVIGLEANHIHVLAGSTYRTGQDSPLYLVEKYLLHPDYNIWFTDNDLALVKLAFALSPFPTKEIASIPVADTLPPSGNVATVSGWGTTVAEANAEYSDSLQMAQVSVVDQAECRQIYGGNRITDAMMCAGAGDTADACHGDAGGALVYQGAAVGLVSWGRDCANAEYPGVYTNLVHFKSWIESEAGKL</sequence>
<evidence type="ECO:0000256" key="2">
    <source>
        <dbReference type="ARBA" id="ARBA00007664"/>
    </source>
</evidence>
<dbReference type="Proteomes" id="UP001652621">
    <property type="component" value="Unplaced"/>
</dbReference>
<dbReference type="RefSeq" id="XP_005175136.1">
    <property type="nucleotide sequence ID" value="XM_005175079.3"/>
</dbReference>
<organism evidence="9">
    <name type="scientific">Musca domestica</name>
    <name type="common">House fly</name>
    <dbReference type="NCBI Taxonomy" id="7370"/>
    <lineage>
        <taxon>Eukaryota</taxon>
        <taxon>Metazoa</taxon>
        <taxon>Ecdysozoa</taxon>
        <taxon>Arthropoda</taxon>
        <taxon>Hexapoda</taxon>
        <taxon>Insecta</taxon>
        <taxon>Pterygota</taxon>
        <taxon>Neoptera</taxon>
        <taxon>Endopterygota</taxon>
        <taxon>Diptera</taxon>
        <taxon>Brachycera</taxon>
        <taxon>Muscomorpha</taxon>
        <taxon>Muscoidea</taxon>
        <taxon>Muscidae</taxon>
        <taxon>Musca</taxon>
    </lineage>
</organism>
<gene>
    <name evidence="9" type="primary">101894187</name>
    <name evidence="11" type="synonym">LOC101894187</name>
    <name evidence="12" type="synonym">LOC131802846</name>
</gene>
<dbReference type="GO" id="GO:0005576">
    <property type="term" value="C:extracellular region"/>
    <property type="evidence" value="ECO:0007669"/>
    <property type="project" value="UniProtKB-SubCell"/>
</dbReference>
<dbReference type="InterPro" id="IPR009003">
    <property type="entry name" value="Peptidase_S1_PA"/>
</dbReference>
<dbReference type="VEuPathDB" id="VectorBase:MDOMA2_008260"/>
<dbReference type="InterPro" id="IPR043504">
    <property type="entry name" value="Peptidase_S1_PA_chymotrypsin"/>
</dbReference>
<dbReference type="GO" id="GO:0004252">
    <property type="term" value="F:serine-type endopeptidase activity"/>
    <property type="evidence" value="ECO:0007669"/>
    <property type="project" value="InterPro"/>
</dbReference>
<feature type="chain" id="PRO_5044561438" evidence="7">
    <location>
        <begin position="19"/>
        <end position="260"/>
    </location>
</feature>
<evidence type="ECO:0000313" key="12">
    <source>
        <dbReference type="RefSeq" id="XP_058979504.1"/>
    </source>
</evidence>
<evidence type="ECO:0000256" key="6">
    <source>
        <dbReference type="ARBA" id="ARBA00023157"/>
    </source>
</evidence>
<dbReference type="eggNOG" id="KOG3627">
    <property type="taxonomic scope" value="Eukaryota"/>
</dbReference>
<dbReference type="PANTHER" id="PTHR24276:SF91">
    <property type="entry name" value="AT26814P-RELATED"/>
    <property type="match status" value="1"/>
</dbReference>
<evidence type="ECO:0000313" key="10">
    <source>
        <dbReference type="Proteomes" id="UP001652621"/>
    </source>
</evidence>
<evidence type="ECO:0000256" key="3">
    <source>
        <dbReference type="ARBA" id="ARBA00022670"/>
    </source>
</evidence>
<dbReference type="PANTHER" id="PTHR24276">
    <property type="entry name" value="POLYSERASE-RELATED"/>
    <property type="match status" value="1"/>
</dbReference>
<dbReference type="OrthoDB" id="10059102at2759"/>
<dbReference type="PRINTS" id="PR00722">
    <property type="entry name" value="CHYMOTRYPSIN"/>
</dbReference>
<keyword evidence="6" id="KW-1015">Disulfide bond</keyword>
<keyword evidence="10" id="KW-1185">Reference proteome</keyword>
<dbReference type="SUPFAM" id="SSF50494">
    <property type="entry name" value="Trypsin-like serine proteases"/>
    <property type="match status" value="1"/>
</dbReference>